<name>A0ABV0GS95_PAENI</name>
<comment type="caution">
    <text evidence="2">The sequence shown here is derived from an EMBL/GenBank/DDBJ whole genome shotgun (WGS) entry which is preliminary data.</text>
</comment>
<evidence type="ECO:0000313" key="2">
    <source>
        <dbReference type="EMBL" id="MEO3941420.1"/>
    </source>
</evidence>
<feature type="region of interest" description="Disordered" evidence="1">
    <location>
        <begin position="1"/>
        <end position="25"/>
    </location>
</feature>
<evidence type="ECO:0000313" key="3">
    <source>
        <dbReference type="Proteomes" id="UP001448614"/>
    </source>
</evidence>
<dbReference type="Proteomes" id="UP001448614">
    <property type="component" value="Unassembled WGS sequence"/>
</dbReference>
<keyword evidence="3" id="KW-1185">Reference proteome</keyword>
<evidence type="ECO:0000256" key="1">
    <source>
        <dbReference type="SAM" id="MobiDB-lite"/>
    </source>
</evidence>
<dbReference type="RefSeq" id="WP_347782470.1">
    <property type="nucleotide sequence ID" value="NZ_JBBMFV010000004.1"/>
</dbReference>
<gene>
    <name evidence="2" type="ORF">V3C41_10125</name>
</gene>
<reference evidence="2 3" key="1">
    <citation type="journal article" date="2024" name="Appl. Microbiol. Biotechnol.">
        <title>Biosynthetic gene clusters with biotechnological applications in novel Antarctic isolates from Actinomycetota.</title>
        <authorList>
            <person name="Bruna P."/>
            <person name="Nunez-Montero K."/>
            <person name="Contreras M.J."/>
            <person name="Leal K."/>
            <person name="Garcia M."/>
            <person name="Abanto M."/>
            <person name="Barrientos L."/>
        </authorList>
    </citation>
    <scope>NUCLEOTIDE SEQUENCE [LARGE SCALE GENOMIC DNA]</scope>
    <source>
        <strain evidence="2 3">Se16.17</strain>
    </source>
</reference>
<protein>
    <submittedName>
        <fullName evidence="2">Uncharacterized protein</fullName>
    </submittedName>
</protein>
<dbReference type="EMBL" id="JBBMFV010000004">
    <property type="protein sequence ID" value="MEO3941420.1"/>
    <property type="molecule type" value="Genomic_DNA"/>
</dbReference>
<accession>A0ABV0GS95</accession>
<proteinExistence type="predicted"/>
<sequence>MAQDGEGPSSTGDVAAKMGKKPTALGPARSTLIGKGLIYSPEYGHVAFTVPGMAGFIARQELLD</sequence>
<organism evidence="2 3">
    <name type="scientific">Paenarthrobacter nicotinovorans</name>
    <name type="common">Arthrobacter nicotinovorans</name>
    <dbReference type="NCBI Taxonomy" id="29320"/>
    <lineage>
        <taxon>Bacteria</taxon>
        <taxon>Bacillati</taxon>
        <taxon>Actinomycetota</taxon>
        <taxon>Actinomycetes</taxon>
        <taxon>Micrococcales</taxon>
        <taxon>Micrococcaceae</taxon>
        <taxon>Paenarthrobacter</taxon>
    </lineage>
</organism>